<sequence>MEIKFDELHDRIDKVESSSQREQPFRAPKVEKIERNPPWNDYEDYYGIDLEENDRI</sequence>
<evidence type="ECO:0000256" key="1">
    <source>
        <dbReference type="SAM" id="MobiDB-lite"/>
    </source>
</evidence>
<accession>A0AAD9TU24</accession>
<organism evidence="2 3">
    <name type="scientific">Dipteronia dyeriana</name>
    <dbReference type="NCBI Taxonomy" id="168575"/>
    <lineage>
        <taxon>Eukaryota</taxon>
        <taxon>Viridiplantae</taxon>
        <taxon>Streptophyta</taxon>
        <taxon>Embryophyta</taxon>
        <taxon>Tracheophyta</taxon>
        <taxon>Spermatophyta</taxon>
        <taxon>Magnoliopsida</taxon>
        <taxon>eudicotyledons</taxon>
        <taxon>Gunneridae</taxon>
        <taxon>Pentapetalae</taxon>
        <taxon>rosids</taxon>
        <taxon>malvids</taxon>
        <taxon>Sapindales</taxon>
        <taxon>Sapindaceae</taxon>
        <taxon>Hippocastanoideae</taxon>
        <taxon>Acereae</taxon>
        <taxon>Dipteronia</taxon>
    </lineage>
</organism>
<dbReference type="EMBL" id="JANJYI010000007">
    <property type="protein sequence ID" value="KAK2642012.1"/>
    <property type="molecule type" value="Genomic_DNA"/>
</dbReference>
<proteinExistence type="predicted"/>
<dbReference type="AlphaFoldDB" id="A0AAD9TU24"/>
<evidence type="ECO:0000313" key="2">
    <source>
        <dbReference type="EMBL" id="KAK2642012.1"/>
    </source>
</evidence>
<keyword evidence="3" id="KW-1185">Reference proteome</keyword>
<evidence type="ECO:0000313" key="3">
    <source>
        <dbReference type="Proteomes" id="UP001280121"/>
    </source>
</evidence>
<feature type="compositionally biased region" description="Basic and acidic residues" evidence="1">
    <location>
        <begin position="1"/>
        <end position="16"/>
    </location>
</feature>
<dbReference type="Proteomes" id="UP001280121">
    <property type="component" value="Unassembled WGS sequence"/>
</dbReference>
<comment type="caution">
    <text evidence="2">The sequence shown here is derived from an EMBL/GenBank/DDBJ whole genome shotgun (WGS) entry which is preliminary data.</text>
</comment>
<protein>
    <submittedName>
        <fullName evidence="2">Uncharacterized protein</fullName>
    </submittedName>
</protein>
<feature type="region of interest" description="Disordered" evidence="1">
    <location>
        <begin position="1"/>
        <end position="32"/>
    </location>
</feature>
<name>A0AAD9TU24_9ROSI</name>
<reference evidence="2" key="1">
    <citation type="journal article" date="2023" name="Plant J.">
        <title>Genome sequences and population genomics provide insights into the demographic history, inbreeding, and mutation load of two 'living fossil' tree species of Dipteronia.</title>
        <authorList>
            <person name="Feng Y."/>
            <person name="Comes H.P."/>
            <person name="Chen J."/>
            <person name="Zhu S."/>
            <person name="Lu R."/>
            <person name="Zhang X."/>
            <person name="Li P."/>
            <person name="Qiu J."/>
            <person name="Olsen K.M."/>
            <person name="Qiu Y."/>
        </authorList>
    </citation>
    <scope>NUCLEOTIDE SEQUENCE</scope>
    <source>
        <strain evidence="2">KIB01</strain>
    </source>
</reference>
<gene>
    <name evidence="2" type="ORF">Ddye_023775</name>
</gene>